<evidence type="ECO:0000259" key="4">
    <source>
        <dbReference type="PROSITE" id="PS51138"/>
    </source>
</evidence>
<proteinExistence type="predicted"/>
<dbReference type="VEuPathDB" id="AmoebaDB:NF0082360"/>
<dbReference type="VEuPathDB" id="AmoebaDB:NfTy_013930"/>
<evidence type="ECO:0000256" key="2">
    <source>
        <dbReference type="ARBA" id="ARBA00023242"/>
    </source>
</evidence>
<dbReference type="InterPro" id="IPR033482">
    <property type="entry name" value="EMSY"/>
</dbReference>
<dbReference type="SMART" id="SM01191">
    <property type="entry name" value="ENT"/>
    <property type="match status" value="1"/>
</dbReference>
<accession>A0A6A5CE12</accession>
<keyword evidence="2" id="KW-0539">Nucleus</keyword>
<dbReference type="SUPFAM" id="SSF158639">
    <property type="entry name" value="ENT-like"/>
    <property type="match status" value="1"/>
</dbReference>
<evidence type="ECO:0000256" key="1">
    <source>
        <dbReference type="ARBA" id="ARBA00004123"/>
    </source>
</evidence>
<feature type="compositionally biased region" description="Low complexity" evidence="3">
    <location>
        <begin position="14"/>
        <end position="54"/>
    </location>
</feature>
<evidence type="ECO:0000313" key="6">
    <source>
        <dbReference type="Proteomes" id="UP000444721"/>
    </source>
</evidence>
<dbReference type="GO" id="GO:0006355">
    <property type="term" value="P:regulation of DNA-templated transcription"/>
    <property type="evidence" value="ECO:0007669"/>
    <property type="project" value="InterPro"/>
</dbReference>
<dbReference type="OMA" id="HISTNRH"/>
<dbReference type="GO" id="GO:0005654">
    <property type="term" value="C:nucleoplasm"/>
    <property type="evidence" value="ECO:0007669"/>
    <property type="project" value="TreeGrafter"/>
</dbReference>
<name>A0A6A5CE12_NAEFO</name>
<feature type="region of interest" description="Disordered" evidence="3">
    <location>
        <begin position="14"/>
        <end position="64"/>
    </location>
</feature>
<dbReference type="InterPro" id="IPR036142">
    <property type="entry name" value="ENT_dom-like_sf"/>
</dbReference>
<dbReference type="GeneID" id="68117885"/>
<sequence>MTSLEPHATLAANSATEAAAAHNNHLSEVPSSSSSFGQQGAATTTTGSLDQTTTVPHAEGVSSSIQSVSHLDQHNVGGDQMLIDEPIVLSEKQLVKRLRQYEINAYSSVVSAFRAQGEMNWEKLKVLTQLQQMLHISTNRHSMELLRCEADVKIQQVAQSGVYSIIDREAEDRNNRFDFTLTASDTESEHDNDVHYRVKRSTPSSTQPTTQPTPTTRRASSGRGRGRGRGRKRSSATMTSETLSHSPSKASTLYNLDPSSTNAANISSLPPQPNTPTKATSVVTSTTPNGTPAKKKRGRKPKNQQLQQPPVETPKQPQAPSEATPKLSEEIAKILAETTFLSDDDIRNINDEEQVETVAERESNQIEELNKKLSEGLSPLDTEAMMEAIKKKKAILQKLIQKLESFGE</sequence>
<feature type="compositionally biased region" description="Polar residues" evidence="3">
    <location>
        <begin position="303"/>
        <end position="321"/>
    </location>
</feature>
<dbReference type="VEuPathDB" id="AmoebaDB:FDP41_010670"/>
<evidence type="ECO:0000313" key="5">
    <source>
        <dbReference type="EMBL" id="KAF0983605.1"/>
    </source>
</evidence>
<dbReference type="InterPro" id="IPR005491">
    <property type="entry name" value="ENT_dom"/>
</dbReference>
<gene>
    <name evidence="5" type="ORF">FDP41_010670</name>
</gene>
<feature type="compositionally biased region" description="Low complexity" evidence="3">
    <location>
        <begin position="201"/>
        <end position="222"/>
    </location>
</feature>
<evidence type="ECO:0000256" key="3">
    <source>
        <dbReference type="SAM" id="MobiDB-lite"/>
    </source>
</evidence>
<reference evidence="5 6" key="1">
    <citation type="journal article" date="2019" name="Sci. Rep.">
        <title>Nanopore sequencing improves the draft genome of the human pathogenic amoeba Naegleria fowleri.</title>
        <authorList>
            <person name="Liechti N."/>
            <person name="Schurch N."/>
            <person name="Bruggmann R."/>
            <person name="Wittwer M."/>
        </authorList>
    </citation>
    <scope>NUCLEOTIDE SEQUENCE [LARGE SCALE GENOMIC DNA]</scope>
    <source>
        <strain evidence="5 6">ATCC 30894</strain>
    </source>
</reference>
<feature type="region of interest" description="Disordered" evidence="3">
    <location>
        <begin position="181"/>
        <end position="326"/>
    </location>
</feature>
<dbReference type="PROSITE" id="PS51138">
    <property type="entry name" value="ENT"/>
    <property type="match status" value="1"/>
</dbReference>
<dbReference type="PANTHER" id="PTHR16500:SF3">
    <property type="entry name" value="BRCA2-INTERACTING TRANSCRIPTIONAL REPRESSOR EMSY"/>
    <property type="match status" value="1"/>
</dbReference>
<organism evidence="5 6">
    <name type="scientific">Naegleria fowleri</name>
    <name type="common">Brain eating amoeba</name>
    <dbReference type="NCBI Taxonomy" id="5763"/>
    <lineage>
        <taxon>Eukaryota</taxon>
        <taxon>Discoba</taxon>
        <taxon>Heterolobosea</taxon>
        <taxon>Tetramitia</taxon>
        <taxon>Eutetramitia</taxon>
        <taxon>Vahlkampfiidae</taxon>
        <taxon>Naegleria</taxon>
    </lineage>
</organism>
<dbReference type="AlphaFoldDB" id="A0A6A5CE12"/>
<dbReference type="PANTHER" id="PTHR16500">
    <property type="entry name" value="BRCA2-INTERACTING TRANSCRIPTIONAL REPRESSOR EMSY"/>
    <property type="match status" value="1"/>
</dbReference>
<feature type="compositionally biased region" description="Polar residues" evidence="3">
    <location>
        <begin position="237"/>
        <end position="290"/>
    </location>
</feature>
<feature type="compositionally biased region" description="Basic and acidic residues" evidence="3">
    <location>
        <begin position="187"/>
        <end position="196"/>
    </location>
</feature>
<comment type="caution">
    <text evidence="5">The sequence shown here is derived from an EMBL/GenBank/DDBJ whole genome shotgun (WGS) entry which is preliminary data.</text>
</comment>
<dbReference type="EMBL" id="VFQX01000006">
    <property type="protein sequence ID" value="KAF0983605.1"/>
    <property type="molecule type" value="Genomic_DNA"/>
</dbReference>
<feature type="compositionally biased region" description="Basic residues" evidence="3">
    <location>
        <begin position="293"/>
        <end position="302"/>
    </location>
</feature>
<keyword evidence="6" id="KW-1185">Reference proteome</keyword>
<protein>
    <recommendedName>
        <fullName evidence="4">ENT domain-containing protein</fullName>
    </recommendedName>
</protein>
<comment type="subcellular location">
    <subcellularLocation>
        <location evidence="1">Nucleus</location>
    </subcellularLocation>
</comment>
<dbReference type="Pfam" id="PF03735">
    <property type="entry name" value="ENT"/>
    <property type="match status" value="1"/>
</dbReference>
<feature type="compositionally biased region" description="Basic residues" evidence="3">
    <location>
        <begin position="224"/>
        <end position="234"/>
    </location>
</feature>
<dbReference type="RefSeq" id="XP_044568318.1">
    <property type="nucleotide sequence ID" value="XM_044700994.1"/>
</dbReference>
<feature type="domain" description="ENT" evidence="4">
    <location>
        <begin position="94"/>
        <end position="182"/>
    </location>
</feature>
<dbReference type="Proteomes" id="UP000444721">
    <property type="component" value="Unassembled WGS sequence"/>
</dbReference>
<dbReference type="Gene3D" id="1.10.1240.40">
    <property type="entry name" value="ENT domain"/>
    <property type="match status" value="1"/>
</dbReference>
<dbReference type="OrthoDB" id="10035579at2759"/>